<evidence type="ECO:0000313" key="9">
    <source>
        <dbReference type="EMBL" id="KAG8452239.1"/>
    </source>
</evidence>
<dbReference type="CDD" id="cd22249">
    <property type="entry name" value="UDM1_RNF168_RNF169-like"/>
    <property type="match status" value="1"/>
</dbReference>
<dbReference type="InterPro" id="IPR029978">
    <property type="entry name" value="LMO-7"/>
</dbReference>
<dbReference type="InterPro" id="IPR001781">
    <property type="entry name" value="Znf_LIM"/>
</dbReference>
<keyword evidence="3 4" id="KW-0440">LIM domain</keyword>
<dbReference type="Pfam" id="PF00412">
    <property type="entry name" value="LIM"/>
    <property type="match status" value="1"/>
</dbReference>
<feature type="region of interest" description="Disordered" evidence="6">
    <location>
        <begin position="948"/>
        <end position="977"/>
    </location>
</feature>
<feature type="compositionally biased region" description="Basic and acidic residues" evidence="6">
    <location>
        <begin position="460"/>
        <end position="469"/>
    </location>
</feature>
<evidence type="ECO:0000256" key="6">
    <source>
        <dbReference type="SAM" id="MobiDB-lite"/>
    </source>
</evidence>
<dbReference type="InterPro" id="IPR031865">
    <property type="entry name" value="DUF4757"/>
</dbReference>
<evidence type="ECO:0000259" key="8">
    <source>
        <dbReference type="PROSITE" id="PS50106"/>
    </source>
</evidence>
<feature type="region of interest" description="Disordered" evidence="6">
    <location>
        <begin position="770"/>
        <end position="880"/>
    </location>
</feature>
<feature type="region of interest" description="Disordered" evidence="6">
    <location>
        <begin position="214"/>
        <end position="252"/>
    </location>
</feature>
<dbReference type="FunFam" id="2.10.110.10:FF:000041">
    <property type="entry name" value="LIM and calponin homology domains 1"/>
    <property type="match status" value="1"/>
</dbReference>
<feature type="compositionally biased region" description="Low complexity" evidence="6">
    <location>
        <begin position="1039"/>
        <end position="1056"/>
    </location>
</feature>
<feature type="domain" description="LIM zinc-binding" evidence="7">
    <location>
        <begin position="1114"/>
        <end position="1180"/>
    </location>
</feature>
<dbReference type="AlphaFoldDB" id="A0A8T2K4N4"/>
<evidence type="ECO:0000256" key="1">
    <source>
        <dbReference type="ARBA" id="ARBA00022723"/>
    </source>
</evidence>
<dbReference type="Pfam" id="PF15949">
    <property type="entry name" value="DUF4757"/>
    <property type="match status" value="1"/>
</dbReference>
<dbReference type="CDD" id="cd08368">
    <property type="entry name" value="LIM"/>
    <property type="match status" value="1"/>
</dbReference>
<feature type="region of interest" description="Disordered" evidence="6">
    <location>
        <begin position="742"/>
        <end position="761"/>
    </location>
</feature>
<dbReference type="PANTHER" id="PTHR46767:SF1">
    <property type="entry name" value="LIM DOMAIN ONLY PROTEIN 7"/>
    <property type="match status" value="1"/>
</dbReference>
<dbReference type="Pfam" id="PF00595">
    <property type="entry name" value="PDZ"/>
    <property type="match status" value="1"/>
</dbReference>
<dbReference type="Gene3D" id="2.30.42.10">
    <property type="match status" value="1"/>
</dbReference>
<keyword evidence="1 4" id="KW-0479">Metal-binding</keyword>
<feature type="domain" description="PDZ" evidence="8">
    <location>
        <begin position="524"/>
        <end position="605"/>
    </location>
</feature>
<feature type="region of interest" description="Disordered" evidence="6">
    <location>
        <begin position="450"/>
        <end position="487"/>
    </location>
</feature>
<dbReference type="InterPro" id="IPR036034">
    <property type="entry name" value="PDZ_sf"/>
</dbReference>
<gene>
    <name evidence="9" type="ORF">GDO86_004150</name>
</gene>
<keyword evidence="10" id="KW-1185">Reference proteome</keyword>
<name>A0A8T2K4N4_9PIPI</name>
<dbReference type="SUPFAM" id="SSF50156">
    <property type="entry name" value="PDZ domain-like"/>
    <property type="match status" value="1"/>
</dbReference>
<dbReference type="GO" id="GO:0023051">
    <property type="term" value="P:regulation of signaling"/>
    <property type="evidence" value="ECO:0007669"/>
    <property type="project" value="InterPro"/>
</dbReference>
<evidence type="ECO:0000256" key="4">
    <source>
        <dbReference type="PROSITE-ProRule" id="PRU00125"/>
    </source>
</evidence>
<evidence type="ECO:0000313" key="10">
    <source>
        <dbReference type="Proteomes" id="UP000812440"/>
    </source>
</evidence>
<evidence type="ECO:0000256" key="2">
    <source>
        <dbReference type="ARBA" id="ARBA00022833"/>
    </source>
</evidence>
<feature type="compositionally biased region" description="Low complexity" evidence="6">
    <location>
        <begin position="1066"/>
        <end position="1092"/>
    </location>
</feature>
<dbReference type="Gene3D" id="2.10.110.10">
    <property type="entry name" value="Cysteine Rich Protein"/>
    <property type="match status" value="1"/>
</dbReference>
<feature type="compositionally biased region" description="Basic and acidic residues" evidence="6">
    <location>
        <begin position="777"/>
        <end position="880"/>
    </location>
</feature>
<dbReference type="PROSITE" id="PS50106">
    <property type="entry name" value="PDZ"/>
    <property type="match status" value="1"/>
</dbReference>
<comment type="caution">
    <text evidence="9">The sequence shown here is derived from an EMBL/GenBank/DDBJ whole genome shotgun (WGS) entry which is preliminary data.</text>
</comment>
<organism evidence="9 10">
    <name type="scientific">Hymenochirus boettgeri</name>
    <name type="common">Congo dwarf clawed frog</name>
    <dbReference type="NCBI Taxonomy" id="247094"/>
    <lineage>
        <taxon>Eukaryota</taxon>
        <taxon>Metazoa</taxon>
        <taxon>Chordata</taxon>
        <taxon>Craniata</taxon>
        <taxon>Vertebrata</taxon>
        <taxon>Euteleostomi</taxon>
        <taxon>Amphibia</taxon>
        <taxon>Batrachia</taxon>
        <taxon>Anura</taxon>
        <taxon>Pipoidea</taxon>
        <taxon>Pipidae</taxon>
        <taxon>Pipinae</taxon>
        <taxon>Hymenochirus</taxon>
    </lineage>
</organism>
<evidence type="ECO:0000256" key="5">
    <source>
        <dbReference type="SAM" id="Coils"/>
    </source>
</evidence>
<feature type="region of interest" description="Disordered" evidence="6">
    <location>
        <begin position="405"/>
        <end position="435"/>
    </location>
</feature>
<dbReference type="OrthoDB" id="15627at2759"/>
<feature type="compositionally biased region" description="Polar residues" evidence="6">
    <location>
        <begin position="218"/>
        <end position="252"/>
    </location>
</feature>
<accession>A0A8T2K4N4</accession>
<reference evidence="9" key="1">
    <citation type="thesis" date="2020" institute="ProQuest LLC" country="789 East Eisenhower Parkway, Ann Arbor, MI, USA">
        <title>Comparative Genomics and Chromosome Evolution.</title>
        <authorList>
            <person name="Mudd A.B."/>
        </authorList>
    </citation>
    <scope>NUCLEOTIDE SEQUENCE</scope>
    <source>
        <strain evidence="9">Female2</strain>
        <tissue evidence="9">Blood</tissue>
    </source>
</reference>
<feature type="compositionally biased region" description="Polar residues" evidence="6">
    <location>
        <begin position="646"/>
        <end position="683"/>
    </location>
</feature>
<evidence type="ECO:0000256" key="3">
    <source>
        <dbReference type="ARBA" id="ARBA00023038"/>
    </source>
</evidence>
<feature type="region of interest" description="Disordered" evidence="6">
    <location>
        <begin position="1039"/>
        <end position="1106"/>
    </location>
</feature>
<dbReference type="SMART" id="SM00132">
    <property type="entry name" value="LIM"/>
    <property type="match status" value="1"/>
</dbReference>
<dbReference type="GO" id="GO:0046872">
    <property type="term" value="F:metal ion binding"/>
    <property type="evidence" value="ECO:0007669"/>
    <property type="project" value="UniProtKB-KW"/>
</dbReference>
<feature type="coiled-coil region" evidence="5">
    <location>
        <begin position="81"/>
        <end position="140"/>
    </location>
</feature>
<dbReference type="SMART" id="SM00228">
    <property type="entry name" value="PDZ"/>
    <property type="match status" value="1"/>
</dbReference>
<evidence type="ECO:0008006" key="11">
    <source>
        <dbReference type="Google" id="ProtNLM"/>
    </source>
</evidence>
<dbReference type="Proteomes" id="UP000812440">
    <property type="component" value="Chromosome 2"/>
</dbReference>
<dbReference type="InterPro" id="IPR001478">
    <property type="entry name" value="PDZ"/>
</dbReference>
<protein>
    <recommendedName>
        <fullName evidence="11">LIM domain only protein 7</fullName>
    </recommendedName>
</protein>
<keyword evidence="5" id="KW-0175">Coiled coil</keyword>
<dbReference type="PANTHER" id="PTHR46767">
    <property type="entry name" value="LIM DOMAIN ONLY PROTEIN 7"/>
    <property type="match status" value="1"/>
</dbReference>
<dbReference type="PROSITE" id="PS50023">
    <property type="entry name" value="LIM_DOMAIN_2"/>
    <property type="match status" value="1"/>
</dbReference>
<feature type="compositionally biased region" description="Polar residues" evidence="6">
    <location>
        <begin position="949"/>
        <end position="973"/>
    </location>
</feature>
<dbReference type="EMBL" id="JAACNH010000002">
    <property type="protein sequence ID" value="KAG8452239.1"/>
    <property type="molecule type" value="Genomic_DNA"/>
</dbReference>
<dbReference type="PROSITE" id="PS00478">
    <property type="entry name" value="LIM_DOMAIN_1"/>
    <property type="match status" value="1"/>
</dbReference>
<proteinExistence type="predicted"/>
<keyword evidence="2 4" id="KW-0862">Zinc</keyword>
<feature type="region of interest" description="Disordered" evidence="6">
    <location>
        <begin position="645"/>
        <end position="702"/>
    </location>
</feature>
<evidence type="ECO:0000259" key="7">
    <source>
        <dbReference type="PROSITE" id="PS50023"/>
    </source>
</evidence>
<feature type="compositionally biased region" description="Polar residues" evidence="6">
    <location>
        <begin position="748"/>
        <end position="761"/>
    </location>
</feature>
<feature type="compositionally biased region" description="Polar residues" evidence="6">
    <location>
        <begin position="1097"/>
        <end position="1106"/>
    </location>
</feature>
<dbReference type="GO" id="GO:0030155">
    <property type="term" value="P:regulation of cell adhesion"/>
    <property type="evidence" value="ECO:0007669"/>
    <property type="project" value="InterPro"/>
</dbReference>
<sequence>MQDSSKDDMSNRRVSTVEPKPVACFNQFLPNKNKQFSYVPAPLRKKRIDKNEDNRRSWASPVFTEEDGTFSRSKSLETFTAEELINNRQIRLEELQRIKSELKDQDQKWQDDLVKWKNRRKSFTSDLQKKKEEREELEKISNITPIERSYKTFREMQQEREIRNQDNNYINQEKPEDRKMYSLNDDVFSEFNASSKPVLEKSYTVEVEAPYSMRESFTRGSSNSKKQENNSRIFTKQPPKSNSLIESDSTYTPRQNIENIAYSEKGPDDSVVKTSKSLIGRTHTIETSVPLIKMQDPTYTNRNFEKHENIEDTGVKTSKSLFERTHTIETSVPLKTKQDPAYIVRSYEKQENIAPDISSSLYGNQHSYSPLNTEIKPVQSSAILPRSYQKNDTSRITSVVAPRPFGVQSKGITPLPRSFTVDDTRKNNGQLNSVKSGTAFNSYFKTDAERSNSSLECEDEGPKYDKETSRSPSPKSRPVLSVQPEESIKIPSSARKNLINITSSARATEQTNISVPLEQYSDLRININQKPGSSHDFGFNTTWNSAGVFVKSVDTGSPAEYCQLHVEDEILSLNGTKVSSMDYNQWVESMDSALETGNLTMDVRRYGKNDWGRDPPSLPYKSHKTLNLTSMDNKLIGSHESKWIDASTSPNASLKNDSSGKANVESQINGIQDSKQKGSSESSVPDIPVPPINVSTRWSWDPEEQKKRQEKWLQEQEQILQEKYKREQEKLKEEWERAQQEAEMEKCQQITQEQTHSNIPVTAQSSYWKTFESEVSEDLHNSEEDKQQKKKQEEEESENEWKKAEEERLKYLEAQHHQEMEEQRLHQVEKENRRQEEERGKRLEQIRLQKAEEQERLRRKAQEKEQKKWNPEKEAAQETWRKAGLDSVDYHSQGNGLSERPQYGLAHWLFEDEQKRKNAKLYQNRSLSEMEAQRKQTFNQMRYAEPFRGNQTDFEANGATTTSRLNKEQSQGSAELDRQRIIQEMRKKAQVFNDNSWIRQRSSSVTKDTSSLPNYMRRGESLDNLDSVSRRVSSWANHSSSYSSLSSSHDYSRPPSVVSTSNRTFLRSPSSSLPQSSAGSLRSASVSQSSSLPQAEPATQASSQQRNKSVSGKKLCSYCKNSLGKGAAMIIESLGLCFHLQCFKCVACETDLGGSQSGAEVRIRNNDLYCNSCYIRFKSGQPTSM</sequence>